<dbReference type="Proteomes" id="UP000076623">
    <property type="component" value="Chromosome"/>
</dbReference>
<keyword evidence="2" id="KW-1185">Reference proteome</keyword>
<evidence type="ECO:0000313" key="1">
    <source>
        <dbReference type="EMBL" id="ANC77587.1"/>
    </source>
</evidence>
<dbReference type="AlphaFoldDB" id="A0A160INC6"/>
<accession>A0A160INC6</accession>
<dbReference type="EMBL" id="CP015378">
    <property type="protein sequence ID" value="ANC77587.1"/>
    <property type="molecule type" value="Genomic_DNA"/>
</dbReference>
<organism evidence="1 2">
    <name type="scientific">Fictibacillus phosphorivorans</name>
    <dbReference type="NCBI Taxonomy" id="1221500"/>
    <lineage>
        <taxon>Bacteria</taxon>
        <taxon>Bacillati</taxon>
        <taxon>Bacillota</taxon>
        <taxon>Bacilli</taxon>
        <taxon>Bacillales</taxon>
        <taxon>Fictibacillaceae</taxon>
        <taxon>Fictibacillus</taxon>
    </lineage>
</organism>
<gene>
    <name evidence="1" type="ORF">ABE65_012585</name>
</gene>
<dbReference type="KEGG" id="fpn:ABE65_012585"/>
<protein>
    <submittedName>
        <fullName evidence="1">Uncharacterized protein</fullName>
    </submittedName>
</protein>
<proteinExistence type="predicted"/>
<sequence length="517" mass="52382">MDNQHNCVCDLIRCFKIGQNITIVTNRGTQILLTFLEVRDNCVFGTDPVGRPIVLDCDCIIGVELSPTIGCGIDILSAAVIVCNDTINGKVTCNGIPVSGAVVTFQSTPSILTFSPNPIVTDSFGNFSVEVDVPVGTPETDVVISASTVVNGRTISTTDTSMVMCPSALCTLELFSSGTPFNCTGSVFGVVTCGGQPIEGVTVIFSSSNPDFTLNPATDISDSQGDVGTGVNIAAGTVDIESAVITATATIGAQVLNASVTVTGSCPSNCTLTLTAAPEINCTGTISGTLTCGGVPQAGIPITFTQFPVGVATIPPTITLANGTFTTNVTVPVGTAPTSTIVTASATVGGQTTADSIDINFSCPEEEVCPCKFQLGVAGTGAPATANIVNGGVPSTVSGTINVSAVQCYIAAPGCNPAVDNFSITFSGGSFTFNLIQGRRIRISCIGETGATLEGEAVASGNSTLQGLFDVFIGYTQSGNTATWNILATNTAGDSFSTTFTSAVTPQTDIGGCGTQF</sequence>
<reference evidence="1 2" key="1">
    <citation type="submission" date="2016-04" db="EMBL/GenBank/DDBJ databases">
        <title>Complete genome sequence of Fictibacillus phosphorivorans G25-29, a strain toxic to nematodes.</title>
        <authorList>
            <person name="Zheng Z."/>
        </authorList>
    </citation>
    <scope>NUCLEOTIDE SEQUENCE [LARGE SCALE GENOMIC DNA]</scope>
    <source>
        <strain evidence="1 2">G25-29</strain>
    </source>
</reference>
<name>A0A160INC6_9BACL</name>
<dbReference type="STRING" id="1221500.ABE65_012585"/>
<dbReference type="RefSeq" id="WP_082861421.1">
    <property type="nucleotide sequence ID" value="NZ_CP015378.1"/>
</dbReference>
<evidence type="ECO:0000313" key="2">
    <source>
        <dbReference type="Proteomes" id="UP000076623"/>
    </source>
</evidence>